<dbReference type="PANTHER" id="PTHR23077">
    <property type="entry name" value="AAA-FAMILY ATPASE"/>
    <property type="match status" value="1"/>
</dbReference>
<reference evidence="4" key="1">
    <citation type="submission" date="2025-08" db="UniProtKB">
        <authorList>
            <consortium name="RefSeq"/>
        </authorList>
    </citation>
    <scope>IDENTIFICATION</scope>
    <source>
        <tissue evidence="4">Testes</tissue>
    </source>
</reference>
<feature type="domain" description="ATPase AAA-type core" evidence="1">
    <location>
        <begin position="139"/>
        <end position="168"/>
    </location>
</feature>
<dbReference type="InterPro" id="IPR041569">
    <property type="entry name" value="AAA_lid_3"/>
</dbReference>
<feature type="domain" description="AAA ATPase AAA+ lid" evidence="2">
    <location>
        <begin position="18"/>
        <end position="53"/>
    </location>
</feature>
<dbReference type="InterPro" id="IPR027417">
    <property type="entry name" value="P-loop_NTPase"/>
</dbReference>
<dbReference type="Gene3D" id="1.10.8.60">
    <property type="match status" value="1"/>
</dbReference>
<evidence type="ECO:0000259" key="1">
    <source>
        <dbReference type="Pfam" id="PF00004"/>
    </source>
</evidence>
<dbReference type="SUPFAM" id="SSF52540">
    <property type="entry name" value="P-loop containing nucleoside triphosphate hydrolases"/>
    <property type="match status" value="1"/>
</dbReference>
<feature type="non-terminal residue" evidence="4">
    <location>
        <position position="168"/>
    </location>
</feature>
<gene>
    <name evidence="4" type="primary">LOC102809822</name>
</gene>
<evidence type="ECO:0000313" key="4">
    <source>
        <dbReference type="RefSeq" id="XP_006825225.1"/>
    </source>
</evidence>
<dbReference type="Pfam" id="PF17862">
    <property type="entry name" value="AAA_lid_3"/>
    <property type="match status" value="1"/>
</dbReference>
<dbReference type="GeneID" id="102809822"/>
<evidence type="ECO:0000313" key="3">
    <source>
        <dbReference type="Proteomes" id="UP000694865"/>
    </source>
</evidence>
<sequence>MSVIEGKTEVDLQSINIINIDDVASKTEGYVPKDMVTLVERAIHAASTREMDVKPSDIMLTEDGEMGELLLTDLDMECALKDFTPMSLLNVPLHDAGSLGWESVGGLHEIKEALIETLQLPSKFPALFSNSPLRLRSGILLYGAPGTGKTLLAGVVAKECGLHFISIK</sequence>
<keyword evidence="3" id="KW-1185">Reference proteome</keyword>
<dbReference type="Proteomes" id="UP000694865">
    <property type="component" value="Unplaced"/>
</dbReference>
<name>A0ABM0MYY4_SACKO</name>
<accession>A0ABM0MYY4</accession>
<dbReference type="Pfam" id="PF00004">
    <property type="entry name" value="AAA"/>
    <property type="match status" value="1"/>
</dbReference>
<protein>
    <submittedName>
        <fullName evidence="4">Peroxisome biogenesis factor 1-like</fullName>
    </submittedName>
</protein>
<evidence type="ECO:0000259" key="2">
    <source>
        <dbReference type="Pfam" id="PF17862"/>
    </source>
</evidence>
<dbReference type="InterPro" id="IPR050168">
    <property type="entry name" value="AAA_ATPase_domain"/>
</dbReference>
<dbReference type="PANTHER" id="PTHR23077:SF12">
    <property type="entry name" value="PEROXISOMAL ATPASE PEX1"/>
    <property type="match status" value="1"/>
</dbReference>
<dbReference type="InterPro" id="IPR003959">
    <property type="entry name" value="ATPase_AAA_core"/>
</dbReference>
<dbReference type="RefSeq" id="XP_006825225.1">
    <property type="nucleotide sequence ID" value="XM_006825162.1"/>
</dbReference>
<dbReference type="Gene3D" id="3.40.50.300">
    <property type="entry name" value="P-loop containing nucleotide triphosphate hydrolases"/>
    <property type="match status" value="1"/>
</dbReference>
<proteinExistence type="predicted"/>
<organism evidence="3 4">
    <name type="scientific">Saccoglossus kowalevskii</name>
    <name type="common">Acorn worm</name>
    <dbReference type="NCBI Taxonomy" id="10224"/>
    <lineage>
        <taxon>Eukaryota</taxon>
        <taxon>Metazoa</taxon>
        <taxon>Hemichordata</taxon>
        <taxon>Enteropneusta</taxon>
        <taxon>Harrimaniidae</taxon>
        <taxon>Saccoglossus</taxon>
    </lineage>
</organism>